<evidence type="ECO:0008006" key="4">
    <source>
        <dbReference type="Google" id="ProtNLM"/>
    </source>
</evidence>
<keyword evidence="3" id="KW-1185">Reference proteome</keyword>
<evidence type="ECO:0000256" key="1">
    <source>
        <dbReference type="SAM" id="SignalP"/>
    </source>
</evidence>
<accession>A0A1Y1HNW5</accession>
<gene>
    <name evidence="2" type="ORF">KFL_000200310</name>
</gene>
<organism evidence="2 3">
    <name type="scientific">Klebsormidium nitens</name>
    <name type="common">Green alga</name>
    <name type="synonym">Ulothrix nitens</name>
    <dbReference type="NCBI Taxonomy" id="105231"/>
    <lineage>
        <taxon>Eukaryota</taxon>
        <taxon>Viridiplantae</taxon>
        <taxon>Streptophyta</taxon>
        <taxon>Klebsormidiophyceae</taxon>
        <taxon>Klebsormidiales</taxon>
        <taxon>Klebsormidiaceae</taxon>
        <taxon>Klebsormidium</taxon>
    </lineage>
</organism>
<feature type="signal peptide" evidence="1">
    <location>
        <begin position="1"/>
        <end position="26"/>
    </location>
</feature>
<feature type="chain" id="PRO_5013095790" description="Dirigent protein" evidence="1">
    <location>
        <begin position="27"/>
        <end position="109"/>
    </location>
</feature>
<proteinExistence type="predicted"/>
<protein>
    <recommendedName>
        <fullName evidence="4">Dirigent protein</fullName>
    </recommendedName>
</protein>
<name>A0A1Y1HNW5_KLENI</name>
<sequence length="109" mass="11392">MAVTSSITRTALGVALLCILLQSAAAARTTPDLVSDAPESEVATETPSSAFHFVYGLLQQYLPAVNAPLVHANSVFVANGRFLSGDAGVGFVINFFAQDTGYKGTQEIN</sequence>
<reference evidence="2 3" key="1">
    <citation type="journal article" date="2014" name="Nat. Commun.">
        <title>Klebsormidium flaccidum genome reveals primary factors for plant terrestrial adaptation.</title>
        <authorList>
            <person name="Hori K."/>
            <person name="Maruyama F."/>
            <person name="Fujisawa T."/>
            <person name="Togashi T."/>
            <person name="Yamamoto N."/>
            <person name="Seo M."/>
            <person name="Sato S."/>
            <person name="Yamada T."/>
            <person name="Mori H."/>
            <person name="Tajima N."/>
            <person name="Moriyama T."/>
            <person name="Ikeuchi M."/>
            <person name="Watanabe M."/>
            <person name="Wada H."/>
            <person name="Kobayashi K."/>
            <person name="Saito M."/>
            <person name="Masuda T."/>
            <person name="Sasaki-Sekimoto Y."/>
            <person name="Mashiguchi K."/>
            <person name="Awai K."/>
            <person name="Shimojima M."/>
            <person name="Masuda S."/>
            <person name="Iwai M."/>
            <person name="Nobusawa T."/>
            <person name="Narise T."/>
            <person name="Kondo S."/>
            <person name="Saito H."/>
            <person name="Sato R."/>
            <person name="Murakawa M."/>
            <person name="Ihara Y."/>
            <person name="Oshima-Yamada Y."/>
            <person name="Ohtaka K."/>
            <person name="Satoh M."/>
            <person name="Sonobe K."/>
            <person name="Ishii M."/>
            <person name="Ohtani R."/>
            <person name="Kanamori-Sato M."/>
            <person name="Honoki R."/>
            <person name="Miyazaki D."/>
            <person name="Mochizuki H."/>
            <person name="Umetsu J."/>
            <person name="Higashi K."/>
            <person name="Shibata D."/>
            <person name="Kamiya Y."/>
            <person name="Sato N."/>
            <person name="Nakamura Y."/>
            <person name="Tabata S."/>
            <person name="Ida S."/>
            <person name="Kurokawa K."/>
            <person name="Ohta H."/>
        </authorList>
    </citation>
    <scope>NUCLEOTIDE SEQUENCE [LARGE SCALE GENOMIC DNA]</scope>
    <source>
        <strain evidence="2 3">NIES-2285</strain>
    </source>
</reference>
<dbReference type="EMBL" id="DF236969">
    <property type="protein sequence ID" value="GAQ78879.1"/>
    <property type="molecule type" value="Genomic_DNA"/>
</dbReference>
<keyword evidence="1" id="KW-0732">Signal</keyword>
<dbReference type="Proteomes" id="UP000054558">
    <property type="component" value="Unassembled WGS sequence"/>
</dbReference>
<evidence type="ECO:0000313" key="3">
    <source>
        <dbReference type="Proteomes" id="UP000054558"/>
    </source>
</evidence>
<dbReference type="AlphaFoldDB" id="A0A1Y1HNW5"/>
<evidence type="ECO:0000313" key="2">
    <source>
        <dbReference type="EMBL" id="GAQ78879.1"/>
    </source>
</evidence>